<gene>
    <name evidence="2" type="ORF">PG997_010769</name>
</gene>
<dbReference type="GeneID" id="92048144"/>
<organism evidence="2 3">
    <name type="scientific">Apiospora hydei</name>
    <dbReference type="NCBI Taxonomy" id="1337664"/>
    <lineage>
        <taxon>Eukaryota</taxon>
        <taxon>Fungi</taxon>
        <taxon>Dikarya</taxon>
        <taxon>Ascomycota</taxon>
        <taxon>Pezizomycotina</taxon>
        <taxon>Sordariomycetes</taxon>
        <taxon>Xylariomycetidae</taxon>
        <taxon>Amphisphaeriales</taxon>
        <taxon>Apiosporaceae</taxon>
        <taxon>Apiospora</taxon>
    </lineage>
</organism>
<dbReference type="PROSITE" id="PS50181">
    <property type="entry name" value="FBOX"/>
    <property type="match status" value="1"/>
</dbReference>
<dbReference type="Proteomes" id="UP001433268">
    <property type="component" value="Unassembled WGS sequence"/>
</dbReference>
<reference evidence="2 3" key="1">
    <citation type="submission" date="2023-01" db="EMBL/GenBank/DDBJ databases">
        <title>Analysis of 21 Apiospora genomes using comparative genomics revels a genus with tremendous synthesis potential of carbohydrate active enzymes and secondary metabolites.</title>
        <authorList>
            <person name="Sorensen T."/>
        </authorList>
    </citation>
    <scope>NUCLEOTIDE SEQUENCE [LARGE SCALE GENOMIC DNA]</scope>
    <source>
        <strain evidence="2 3">CBS 114990</strain>
    </source>
</reference>
<feature type="domain" description="F-box" evidence="1">
    <location>
        <begin position="186"/>
        <end position="233"/>
    </location>
</feature>
<keyword evidence="3" id="KW-1185">Reference proteome</keyword>
<dbReference type="EMBL" id="JAQQWN010000008">
    <property type="protein sequence ID" value="KAK8070566.1"/>
    <property type="molecule type" value="Genomic_DNA"/>
</dbReference>
<dbReference type="InterPro" id="IPR036047">
    <property type="entry name" value="F-box-like_dom_sf"/>
</dbReference>
<protein>
    <recommendedName>
        <fullName evidence="1">F-box domain-containing protein</fullName>
    </recommendedName>
</protein>
<accession>A0ABR1VJV0</accession>
<name>A0ABR1VJV0_9PEZI</name>
<comment type="caution">
    <text evidence="2">The sequence shown here is derived from an EMBL/GenBank/DDBJ whole genome shotgun (WGS) entry which is preliminary data.</text>
</comment>
<evidence type="ECO:0000313" key="2">
    <source>
        <dbReference type="EMBL" id="KAK8070566.1"/>
    </source>
</evidence>
<evidence type="ECO:0000313" key="3">
    <source>
        <dbReference type="Proteomes" id="UP001433268"/>
    </source>
</evidence>
<dbReference type="SUPFAM" id="SSF81383">
    <property type="entry name" value="F-box domain"/>
    <property type="match status" value="1"/>
</dbReference>
<dbReference type="InterPro" id="IPR001810">
    <property type="entry name" value="F-box_dom"/>
</dbReference>
<dbReference type="RefSeq" id="XP_066664374.1">
    <property type="nucleotide sequence ID" value="XM_066815084.1"/>
</dbReference>
<evidence type="ECO:0000259" key="1">
    <source>
        <dbReference type="PROSITE" id="PS50181"/>
    </source>
</evidence>
<proteinExistence type="predicted"/>
<sequence length="714" mass="80459">MPEGAHCYCAICGGSLGRRFDVGDLLSDPGQDEYIQWMDSTWTICWRGLDDIPVQAHISAVGRYMDNRWVGPPFNGTINPGQYRRSRHLSLYPLYRSVGDPKPFFPFHWPCFGILQRTLFGEQSVSQAELNALYGTMESMVAYSAADLALDYGFVGEDPRSLEGSHILRHLHSTDLPRDLGPKVVHDPFRRIPLEIIHMIVMSLDLADLLSLSKGSWIVNYQLRDDQELWKKILRNHIFPFYHELDDLERKEGIMQHLNAKDICVWANSSTSPDRGSETPFLGVTNRRRIWKACLQLEQVYHKFSAPSSDRAATPSIPEEFCSDILGYGHLQQVAWPLPQSEVNGPQDVYWGLLRSWKALADSSHMMSVDWHSDGTLAAIDTTPLPVSAEEHPFTRPNAAEIPRGDWIRELILHIPRFDIRRQNASFYTLLPRGVTVVMISGKEMAFGETDIGHNQRPLVASCEKNTIVGLLCRLGLVYGQTRVTQCSIVDALKPTYDNDDGEERARHDQRKSPVNFADLETDRLARYLWKEDYRELLGGIRLWNVPGLHLAYHGEHPIRKLSFESERLRTSAGSSVSRPVWCQGAGLLRSELSSRGDDETGQAATSQTIGNPCSETGWGYNLDLDRAGGEFITEIGFRPESALFSLHKCESIKITTNLREVTWGKERDESDWKHVVRAPAGERLVGLAATFGTPGWQHITQGLDALAGLSMVI</sequence>